<keyword evidence="2" id="KW-0482">Metalloprotease</keyword>
<evidence type="ECO:0000313" key="3">
    <source>
        <dbReference type="Proteomes" id="UP000264006"/>
    </source>
</evidence>
<dbReference type="AlphaFoldDB" id="A0A346XTE9"/>
<accession>A0A346XTE9</accession>
<feature type="compositionally biased region" description="Low complexity" evidence="1">
    <location>
        <begin position="43"/>
        <end position="53"/>
    </location>
</feature>
<name>A0A346XTE9_9ACTN</name>
<proteinExistence type="predicted"/>
<feature type="compositionally biased region" description="Pro residues" evidence="1">
    <location>
        <begin position="54"/>
        <end position="64"/>
    </location>
</feature>
<feature type="compositionally biased region" description="Low complexity" evidence="1">
    <location>
        <begin position="65"/>
        <end position="76"/>
    </location>
</feature>
<evidence type="ECO:0000256" key="1">
    <source>
        <dbReference type="SAM" id="MobiDB-lite"/>
    </source>
</evidence>
<reference evidence="2 3" key="1">
    <citation type="submission" date="2018-09" db="EMBL/GenBank/DDBJ databases">
        <title>Complete genome sequence of Euzebya sp. DY32-46 isolated from seawater of Pacific Ocean.</title>
        <authorList>
            <person name="Xu L."/>
            <person name="Wu Y.-H."/>
            <person name="Xu X.-W."/>
        </authorList>
    </citation>
    <scope>NUCLEOTIDE SEQUENCE [LARGE SCALE GENOMIC DNA]</scope>
    <source>
        <strain evidence="2 3">DY32-46</strain>
    </source>
</reference>
<dbReference type="EMBL" id="CP031165">
    <property type="protein sequence ID" value="AXV05496.1"/>
    <property type="molecule type" value="Genomic_DNA"/>
</dbReference>
<protein>
    <submittedName>
        <fullName evidence="2">Membrane metalloprotease</fullName>
    </submittedName>
</protein>
<feature type="region of interest" description="Disordered" evidence="1">
    <location>
        <begin position="14"/>
        <end position="105"/>
    </location>
</feature>
<keyword evidence="2" id="KW-0378">Hydrolase</keyword>
<dbReference type="KEGG" id="euz:DVS28_a0795"/>
<dbReference type="GO" id="GO:0008237">
    <property type="term" value="F:metallopeptidase activity"/>
    <property type="evidence" value="ECO:0007669"/>
    <property type="project" value="UniProtKB-KW"/>
</dbReference>
<organism evidence="2 3">
    <name type="scientific">Euzebya pacifica</name>
    <dbReference type="NCBI Taxonomy" id="1608957"/>
    <lineage>
        <taxon>Bacteria</taxon>
        <taxon>Bacillati</taxon>
        <taxon>Actinomycetota</taxon>
        <taxon>Nitriliruptoria</taxon>
        <taxon>Euzebyales</taxon>
    </lineage>
</organism>
<evidence type="ECO:0000313" key="2">
    <source>
        <dbReference type="EMBL" id="AXV05496.1"/>
    </source>
</evidence>
<keyword evidence="2" id="KW-0645">Protease</keyword>
<dbReference type="GO" id="GO:0006508">
    <property type="term" value="P:proteolysis"/>
    <property type="evidence" value="ECO:0007669"/>
    <property type="project" value="UniProtKB-KW"/>
</dbReference>
<feature type="compositionally biased region" description="Low complexity" evidence="1">
    <location>
        <begin position="84"/>
        <end position="102"/>
    </location>
</feature>
<dbReference type="Proteomes" id="UP000264006">
    <property type="component" value="Chromosome"/>
</dbReference>
<keyword evidence="3" id="KW-1185">Reference proteome</keyword>
<sequence length="319" mass="32045">MAAMTLCALLAAACGPTSTPVDPPSTVAVPGAPEGPADEPSVDGGDTTAAAPADAPPEPAPATPAPADAAPATPTDGAPPPAATPTADAAPPAPTPIDADGPLASACRPLLQPTIPARVIEVDAQAGAELSGAVLEHLAGQLRQVADTPGGVTVDASGRIDGDVREWTLGDIRAVEAASRSIPQTSDTAVVHVVALRGQPDQSDPGIASSIGIAFGATSFVVFPDRVDDLALLLGGADAILRAVVVHELGHLLCLVNLSYDSEIDHEDPEHPGHSRDDTSVMFHAIETTAIGQLFQGAPPSTFGDADLADLEGLRTGRY</sequence>
<gene>
    <name evidence="2" type="ORF">DVS28_a0795</name>
</gene>
<feature type="compositionally biased region" description="Low complexity" evidence="1">
    <location>
        <begin position="14"/>
        <end position="30"/>
    </location>
</feature>